<dbReference type="InterPro" id="IPR000719">
    <property type="entry name" value="Prot_kinase_dom"/>
</dbReference>
<dbReference type="GeneID" id="17358903"/>
<dbReference type="GO" id="GO:0004674">
    <property type="term" value="F:protein serine/threonine kinase activity"/>
    <property type="evidence" value="ECO:0007669"/>
    <property type="project" value="TreeGrafter"/>
</dbReference>
<dbReference type="AlphaFoldDB" id="E1Z428"/>
<evidence type="ECO:0000313" key="3">
    <source>
        <dbReference type="EMBL" id="EFN58982.1"/>
    </source>
</evidence>
<dbReference type="PROSITE" id="PS50011">
    <property type="entry name" value="PROTEIN_KINASE_DOM"/>
    <property type="match status" value="1"/>
</dbReference>
<keyword evidence="1" id="KW-0067">ATP-binding</keyword>
<protein>
    <recommendedName>
        <fullName evidence="2">Protein kinase domain-containing protein</fullName>
    </recommendedName>
</protein>
<evidence type="ECO:0000259" key="2">
    <source>
        <dbReference type="PROSITE" id="PS50011"/>
    </source>
</evidence>
<sequence>MNTAVVASLATLLPMAAIAAAATVGRLLWRRKLRRKAVAERLETQGLLQRAGRAEGGRRGGSGDRKRARLTAMLRAQLGSDRRRGIEMLPIEVLPSGLAHQLGVLQDQEKEAGSEAALLTRAGAADLEQGIAAQLARAADSATTSQAWGPVAPSLRMSARDLEFVADADGQLLELGEGGHAVVYLAHMQGVEVAVKVFELQPVLDPHTAWREVSLLRQCAHARIVPLFGVALRGSLLMLAMELMRGGSLRVALQDAELRRRLRWEAGGRQVALDVAEGLHHLHTTQRVMHGGIEAGNVLLDSDLRACLGDMSMARMVGSKARSAAGFCCTHAAPEQLMGYRCTLAADMYGFGILLVELTTQCVVDRRGEWRLPRVPDECPQAVLALIEDCVVADPLRRCTAAEALRRLEVLDSC</sequence>
<evidence type="ECO:0000313" key="4">
    <source>
        <dbReference type="Proteomes" id="UP000008141"/>
    </source>
</evidence>
<dbReference type="InterPro" id="IPR051681">
    <property type="entry name" value="Ser/Thr_Kinases-Pseudokinases"/>
</dbReference>
<feature type="domain" description="Protein kinase" evidence="2">
    <location>
        <begin position="169"/>
        <end position="411"/>
    </location>
</feature>
<organism evidence="4">
    <name type="scientific">Chlorella variabilis</name>
    <name type="common">Green alga</name>
    <dbReference type="NCBI Taxonomy" id="554065"/>
    <lineage>
        <taxon>Eukaryota</taxon>
        <taxon>Viridiplantae</taxon>
        <taxon>Chlorophyta</taxon>
        <taxon>core chlorophytes</taxon>
        <taxon>Trebouxiophyceae</taxon>
        <taxon>Chlorellales</taxon>
        <taxon>Chlorellaceae</taxon>
        <taxon>Chlorella clade</taxon>
        <taxon>Chlorella</taxon>
    </lineage>
</organism>
<dbReference type="SUPFAM" id="SSF56112">
    <property type="entry name" value="Protein kinase-like (PK-like)"/>
    <property type="match status" value="1"/>
</dbReference>
<keyword evidence="1" id="KW-0547">Nucleotide-binding</keyword>
<accession>E1Z428</accession>
<reference evidence="3 4" key="1">
    <citation type="journal article" date="2010" name="Plant Cell">
        <title>The Chlorella variabilis NC64A genome reveals adaptation to photosymbiosis, coevolution with viruses, and cryptic sex.</title>
        <authorList>
            <person name="Blanc G."/>
            <person name="Duncan G."/>
            <person name="Agarkova I."/>
            <person name="Borodovsky M."/>
            <person name="Gurnon J."/>
            <person name="Kuo A."/>
            <person name="Lindquist E."/>
            <person name="Lucas S."/>
            <person name="Pangilinan J."/>
            <person name="Polle J."/>
            <person name="Salamov A."/>
            <person name="Terry A."/>
            <person name="Yamada T."/>
            <person name="Dunigan D.D."/>
            <person name="Grigoriev I.V."/>
            <person name="Claverie J.M."/>
            <person name="Van Etten J.L."/>
        </authorList>
    </citation>
    <scope>NUCLEOTIDE SEQUENCE [LARGE SCALE GENOMIC DNA]</scope>
    <source>
        <strain evidence="3 4">NC64A</strain>
    </source>
</reference>
<dbReference type="PROSITE" id="PS00107">
    <property type="entry name" value="PROTEIN_KINASE_ATP"/>
    <property type="match status" value="1"/>
</dbReference>
<proteinExistence type="predicted"/>
<dbReference type="Gene3D" id="1.10.510.10">
    <property type="entry name" value="Transferase(Phosphotransferase) domain 1"/>
    <property type="match status" value="1"/>
</dbReference>
<dbReference type="Proteomes" id="UP000008141">
    <property type="component" value="Unassembled WGS sequence"/>
</dbReference>
<keyword evidence="4" id="KW-1185">Reference proteome</keyword>
<dbReference type="eggNOG" id="ENOG502QQPW">
    <property type="taxonomic scope" value="Eukaryota"/>
</dbReference>
<dbReference type="InterPro" id="IPR001245">
    <property type="entry name" value="Ser-Thr/Tyr_kinase_cat_dom"/>
</dbReference>
<name>E1Z428_CHLVA</name>
<dbReference type="Pfam" id="PF07714">
    <property type="entry name" value="PK_Tyr_Ser-Thr"/>
    <property type="match status" value="1"/>
</dbReference>
<dbReference type="KEGG" id="cvr:CHLNCDRAFT_137604"/>
<dbReference type="OrthoDB" id="512375at2759"/>
<dbReference type="InterPro" id="IPR011009">
    <property type="entry name" value="Kinase-like_dom_sf"/>
</dbReference>
<dbReference type="EMBL" id="GL433836">
    <property type="protein sequence ID" value="EFN58982.1"/>
    <property type="molecule type" value="Genomic_DNA"/>
</dbReference>
<feature type="binding site" evidence="1">
    <location>
        <position position="196"/>
    </location>
    <ligand>
        <name>ATP</name>
        <dbReference type="ChEBI" id="CHEBI:30616"/>
    </ligand>
</feature>
<dbReference type="InParanoid" id="E1Z428"/>
<dbReference type="RefSeq" id="XP_005851084.1">
    <property type="nucleotide sequence ID" value="XM_005851022.1"/>
</dbReference>
<dbReference type="InterPro" id="IPR017441">
    <property type="entry name" value="Protein_kinase_ATP_BS"/>
</dbReference>
<evidence type="ECO:0000256" key="1">
    <source>
        <dbReference type="PROSITE-ProRule" id="PRU10141"/>
    </source>
</evidence>
<dbReference type="STRING" id="554065.E1Z428"/>
<gene>
    <name evidence="3" type="ORF">CHLNCDRAFT_137604</name>
</gene>
<dbReference type="PANTHER" id="PTHR44329">
    <property type="entry name" value="SERINE/THREONINE-PROTEIN KINASE TNNI3K-RELATED"/>
    <property type="match status" value="1"/>
</dbReference>
<dbReference type="FunCoup" id="E1Z428">
    <property type="interactions" value="2084"/>
</dbReference>
<dbReference type="GO" id="GO:0005524">
    <property type="term" value="F:ATP binding"/>
    <property type="evidence" value="ECO:0007669"/>
    <property type="project" value="UniProtKB-UniRule"/>
</dbReference>